<evidence type="ECO:0000256" key="3">
    <source>
        <dbReference type="ARBA" id="ARBA00023157"/>
    </source>
</evidence>
<gene>
    <name evidence="7" type="ORF">EKH83_21260</name>
</gene>
<comment type="subcellular location">
    <subcellularLocation>
        <location evidence="1">Cell envelope</location>
    </subcellularLocation>
</comment>
<organism evidence="7 8">
    <name type="scientific">Arcticibacter tournemirensis</name>
    <dbReference type="NCBI Taxonomy" id="699437"/>
    <lineage>
        <taxon>Bacteria</taxon>
        <taxon>Pseudomonadati</taxon>
        <taxon>Bacteroidota</taxon>
        <taxon>Sphingobacteriia</taxon>
        <taxon>Sphingobacteriales</taxon>
        <taxon>Sphingobacteriaceae</taxon>
        <taxon>Arcticibacter</taxon>
    </lineage>
</organism>
<dbReference type="CDD" id="cd02966">
    <property type="entry name" value="TlpA_like_family"/>
    <property type="match status" value="1"/>
</dbReference>
<keyword evidence="4" id="KW-0676">Redox-active center</keyword>
<dbReference type="InterPro" id="IPR013766">
    <property type="entry name" value="Thioredoxin_domain"/>
</dbReference>
<evidence type="ECO:0000259" key="6">
    <source>
        <dbReference type="PROSITE" id="PS51352"/>
    </source>
</evidence>
<sequence length="369" mass="41486">MKSLLFCALLFTTGHTVAQYNYVISGNLTNGAGKTLYFSPDTYIANTGKQKADSIVIADDDSFKLSGKIRYPGIYSLFLGDQKAFLAFYLDNTPVTISGSANAIYRSAVAGSEDQRLMTGFYTKDGIIQQQLEESLGLAQKASKSLDTPSVSIYKRKIDSLNQLRRVHINSFIHHHPASYQTLGILENFLGNLVSYEQAEKQMPPLSKKYFDNPLFIKVTKLIAGHKLSIAGTIMPDIILPDTTGKNMVDLKMIRSLNKYVLIDFWASWCVPCRTNNPALQELYAKYKKQKLAVVGVSLDRDMASWKKAIRMDKTSWWHLSDLKGMDSRYALMFNVQTLPTYMLIDTSGKLILNTHNIKEISDKIALLF</sequence>
<dbReference type="Pfam" id="PF13905">
    <property type="entry name" value="Thioredoxin_8"/>
    <property type="match status" value="1"/>
</dbReference>
<evidence type="ECO:0000313" key="7">
    <source>
        <dbReference type="EMBL" id="RXF66957.1"/>
    </source>
</evidence>
<dbReference type="InterPro" id="IPR017937">
    <property type="entry name" value="Thioredoxin_CS"/>
</dbReference>
<dbReference type="SUPFAM" id="SSF52833">
    <property type="entry name" value="Thioredoxin-like"/>
    <property type="match status" value="1"/>
</dbReference>
<feature type="chain" id="PRO_5020298115" evidence="5">
    <location>
        <begin position="19"/>
        <end position="369"/>
    </location>
</feature>
<evidence type="ECO:0000256" key="2">
    <source>
        <dbReference type="ARBA" id="ARBA00022748"/>
    </source>
</evidence>
<dbReference type="PROSITE" id="PS51352">
    <property type="entry name" value="THIOREDOXIN_2"/>
    <property type="match status" value="1"/>
</dbReference>
<reference evidence="7 8" key="1">
    <citation type="submission" date="2018-12" db="EMBL/GenBank/DDBJ databases">
        <title>The Draft Genome Sequence of the Soil Bacterium Pedobacter tournemirensis R1.</title>
        <authorList>
            <person name="He J."/>
        </authorList>
    </citation>
    <scope>NUCLEOTIDE SEQUENCE [LARGE SCALE GENOMIC DNA]</scope>
    <source>
        <strain evidence="7 8">R1</strain>
    </source>
</reference>
<evidence type="ECO:0000313" key="8">
    <source>
        <dbReference type="Proteomes" id="UP000290848"/>
    </source>
</evidence>
<dbReference type="GO" id="GO:0030313">
    <property type="term" value="C:cell envelope"/>
    <property type="evidence" value="ECO:0007669"/>
    <property type="project" value="UniProtKB-SubCell"/>
</dbReference>
<evidence type="ECO:0000256" key="4">
    <source>
        <dbReference type="ARBA" id="ARBA00023284"/>
    </source>
</evidence>
<evidence type="ECO:0000256" key="5">
    <source>
        <dbReference type="SAM" id="SignalP"/>
    </source>
</evidence>
<name>A0A4Q0M2A6_9SPHI</name>
<evidence type="ECO:0000256" key="1">
    <source>
        <dbReference type="ARBA" id="ARBA00004196"/>
    </source>
</evidence>
<dbReference type="PROSITE" id="PS00194">
    <property type="entry name" value="THIOREDOXIN_1"/>
    <property type="match status" value="1"/>
</dbReference>
<keyword evidence="2" id="KW-0201">Cytochrome c-type biogenesis</keyword>
<dbReference type="Proteomes" id="UP000290848">
    <property type="component" value="Unassembled WGS sequence"/>
</dbReference>
<dbReference type="RefSeq" id="WP_128771478.1">
    <property type="nucleotide sequence ID" value="NZ_RXOC01000025.1"/>
</dbReference>
<feature type="domain" description="Thioredoxin" evidence="6">
    <location>
        <begin position="229"/>
        <end position="367"/>
    </location>
</feature>
<dbReference type="InterPro" id="IPR050553">
    <property type="entry name" value="Thioredoxin_ResA/DsbE_sf"/>
</dbReference>
<dbReference type="Gene3D" id="3.40.30.10">
    <property type="entry name" value="Glutaredoxin"/>
    <property type="match status" value="1"/>
</dbReference>
<dbReference type="AlphaFoldDB" id="A0A4Q0M2A6"/>
<dbReference type="Pfam" id="PF14289">
    <property type="entry name" value="DUF4369"/>
    <property type="match status" value="1"/>
</dbReference>
<proteinExistence type="predicted"/>
<dbReference type="GO" id="GO:0017004">
    <property type="term" value="P:cytochrome complex assembly"/>
    <property type="evidence" value="ECO:0007669"/>
    <property type="project" value="UniProtKB-KW"/>
</dbReference>
<dbReference type="InterPro" id="IPR036249">
    <property type="entry name" value="Thioredoxin-like_sf"/>
</dbReference>
<keyword evidence="5" id="KW-0732">Signal</keyword>
<comment type="caution">
    <text evidence="7">The sequence shown here is derived from an EMBL/GenBank/DDBJ whole genome shotgun (WGS) entry which is preliminary data.</text>
</comment>
<protein>
    <submittedName>
        <fullName evidence="7">AhpC/TSA family protein</fullName>
    </submittedName>
</protein>
<accession>A0A4Q0M2A6</accession>
<dbReference type="EMBL" id="RXOC01000025">
    <property type="protein sequence ID" value="RXF66957.1"/>
    <property type="molecule type" value="Genomic_DNA"/>
</dbReference>
<feature type="signal peptide" evidence="5">
    <location>
        <begin position="1"/>
        <end position="18"/>
    </location>
</feature>
<dbReference type="InterPro" id="IPR012336">
    <property type="entry name" value="Thioredoxin-like_fold"/>
</dbReference>
<keyword evidence="3" id="KW-1015">Disulfide bond</keyword>
<dbReference type="PANTHER" id="PTHR42852:SF6">
    <property type="entry name" value="THIOL:DISULFIDE INTERCHANGE PROTEIN DSBE"/>
    <property type="match status" value="1"/>
</dbReference>
<dbReference type="InterPro" id="IPR025380">
    <property type="entry name" value="DUF4369"/>
</dbReference>
<dbReference type="PANTHER" id="PTHR42852">
    <property type="entry name" value="THIOL:DISULFIDE INTERCHANGE PROTEIN DSBE"/>
    <property type="match status" value="1"/>
</dbReference>